<gene>
    <name evidence="10" type="primary">plsY</name>
    <name evidence="11" type="ORF">SAMN05421736_10426</name>
</gene>
<evidence type="ECO:0000256" key="5">
    <source>
        <dbReference type="ARBA" id="ARBA00022989"/>
    </source>
</evidence>
<evidence type="ECO:0000256" key="8">
    <source>
        <dbReference type="ARBA" id="ARBA00023209"/>
    </source>
</evidence>
<feature type="transmembrane region" description="Helical" evidence="10">
    <location>
        <begin position="65"/>
        <end position="90"/>
    </location>
</feature>
<evidence type="ECO:0000256" key="1">
    <source>
        <dbReference type="ARBA" id="ARBA00022475"/>
    </source>
</evidence>
<keyword evidence="7 10" id="KW-0472">Membrane</keyword>
<dbReference type="InterPro" id="IPR003811">
    <property type="entry name" value="G3P_acylTferase_PlsY"/>
</dbReference>
<evidence type="ECO:0000256" key="9">
    <source>
        <dbReference type="ARBA" id="ARBA00023264"/>
    </source>
</evidence>
<dbReference type="Proteomes" id="UP000198935">
    <property type="component" value="Unassembled WGS sequence"/>
</dbReference>
<evidence type="ECO:0000313" key="12">
    <source>
        <dbReference type="Proteomes" id="UP000198935"/>
    </source>
</evidence>
<reference evidence="12" key="1">
    <citation type="submission" date="2016-10" db="EMBL/GenBank/DDBJ databases">
        <authorList>
            <person name="Varghese N."/>
            <person name="Submissions S."/>
        </authorList>
    </citation>
    <scope>NUCLEOTIDE SEQUENCE [LARGE SCALE GENOMIC DNA]</scope>
    <source>
        <strain evidence="12">SP</strain>
    </source>
</reference>
<keyword evidence="1 10" id="KW-1003">Cell membrane</keyword>
<dbReference type="OrthoDB" id="9777124at2"/>
<comment type="subcellular location">
    <subcellularLocation>
        <location evidence="10">Cell membrane</location>
        <topology evidence="10">Multi-pass membrane protein</topology>
    </subcellularLocation>
</comment>
<evidence type="ECO:0000256" key="3">
    <source>
        <dbReference type="ARBA" id="ARBA00022679"/>
    </source>
</evidence>
<dbReference type="STRING" id="1503961.SAMN05421736_10426"/>
<comment type="catalytic activity">
    <reaction evidence="10">
        <text>an acyl phosphate + sn-glycerol 3-phosphate = a 1-acyl-sn-glycero-3-phosphate + phosphate</text>
        <dbReference type="Rhea" id="RHEA:34075"/>
        <dbReference type="ChEBI" id="CHEBI:43474"/>
        <dbReference type="ChEBI" id="CHEBI:57597"/>
        <dbReference type="ChEBI" id="CHEBI:57970"/>
        <dbReference type="ChEBI" id="CHEBI:59918"/>
        <dbReference type="EC" id="2.3.1.275"/>
    </reaction>
</comment>
<evidence type="ECO:0000256" key="10">
    <source>
        <dbReference type="HAMAP-Rule" id="MF_01043"/>
    </source>
</evidence>
<dbReference type="GO" id="GO:0005886">
    <property type="term" value="C:plasma membrane"/>
    <property type="evidence" value="ECO:0007669"/>
    <property type="project" value="UniProtKB-SubCell"/>
</dbReference>
<name>A0A1H3NC81_9BACI</name>
<feature type="transmembrane region" description="Helical" evidence="10">
    <location>
        <begin position="110"/>
        <end position="130"/>
    </location>
</feature>
<dbReference type="SMART" id="SM01207">
    <property type="entry name" value="G3P_acyltransf"/>
    <property type="match status" value="1"/>
</dbReference>
<comment type="similarity">
    <text evidence="10">Belongs to the PlsY family.</text>
</comment>
<evidence type="ECO:0000256" key="2">
    <source>
        <dbReference type="ARBA" id="ARBA00022516"/>
    </source>
</evidence>
<evidence type="ECO:0000256" key="7">
    <source>
        <dbReference type="ARBA" id="ARBA00023136"/>
    </source>
</evidence>
<dbReference type="GO" id="GO:0008654">
    <property type="term" value="P:phospholipid biosynthetic process"/>
    <property type="evidence" value="ECO:0007669"/>
    <property type="project" value="UniProtKB-UniRule"/>
</dbReference>
<organism evidence="11 12">
    <name type="scientific">Evansella caseinilytica</name>
    <dbReference type="NCBI Taxonomy" id="1503961"/>
    <lineage>
        <taxon>Bacteria</taxon>
        <taxon>Bacillati</taxon>
        <taxon>Bacillota</taxon>
        <taxon>Bacilli</taxon>
        <taxon>Bacillales</taxon>
        <taxon>Bacillaceae</taxon>
        <taxon>Evansella</taxon>
    </lineage>
</organism>
<keyword evidence="3 10" id="KW-0808">Transferase</keyword>
<keyword evidence="4 10" id="KW-0812">Transmembrane</keyword>
<evidence type="ECO:0000256" key="4">
    <source>
        <dbReference type="ARBA" id="ARBA00022692"/>
    </source>
</evidence>
<proteinExistence type="inferred from homology"/>
<keyword evidence="6 10" id="KW-0443">Lipid metabolism</keyword>
<dbReference type="EMBL" id="FNPI01000004">
    <property type="protein sequence ID" value="SDY86561.1"/>
    <property type="molecule type" value="Genomic_DNA"/>
</dbReference>
<evidence type="ECO:0000313" key="11">
    <source>
        <dbReference type="EMBL" id="SDY86561.1"/>
    </source>
</evidence>
<evidence type="ECO:0000256" key="6">
    <source>
        <dbReference type="ARBA" id="ARBA00023098"/>
    </source>
</evidence>
<dbReference type="PANTHER" id="PTHR30309">
    <property type="entry name" value="INNER MEMBRANE PROTEIN YGIH"/>
    <property type="match status" value="1"/>
</dbReference>
<dbReference type="UniPathway" id="UPA00085"/>
<feature type="transmembrane region" description="Helical" evidence="10">
    <location>
        <begin position="162"/>
        <end position="179"/>
    </location>
</feature>
<comment type="subunit">
    <text evidence="10">Probably interacts with PlsX.</text>
</comment>
<comment type="pathway">
    <text evidence="10">Lipid metabolism; phospholipid metabolism.</text>
</comment>
<feature type="transmembrane region" description="Helical" evidence="10">
    <location>
        <begin position="137"/>
        <end position="156"/>
    </location>
</feature>
<dbReference type="HAMAP" id="MF_01043">
    <property type="entry name" value="PlsY"/>
    <property type="match status" value="1"/>
</dbReference>
<dbReference type="Pfam" id="PF02660">
    <property type="entry name" value="G3P_acyltransf"/>
    <property type="match status" value="1"/>
</dbReference>
<protein>
    <recommendedName>
        <fullName evidence="10">Glycerol-3-phosphate acyltransferase</fullName>
    </recommendedName>
    <alternativeName>
        <fullName evidence="10">Acyl-PO4 G3P acyltransferase</fullName>
    </alternativeName>
    <alternativeName>
        <fullName evidence="10">Acyl-phosphate--glycerol-3-phosphate acyltransferase</fullName>
    </alternativeName>
    <alternativeName>
        <fullName evidence="10">G3P acyltransferase</fullName>
        <shortName evidence="10">GPAT</shortName>
        <ecNumber evidence="10">2.3.1.275</ecNumber>
    </alternativeName>
    <alternativeName>
        <fullName evidence="10">Lysophosphatidic acid synthase</fullName>
        <shortName evidence="10">LPA synthase</shortName>
    </alternativeName>
</protein>
<keyword evidence="8 10" id="KW-0594">Phospholipid biosynthesis</keyword>
<sequence>MTTFISIAISYFIGSISFSYILTKKIKKVDIRQHGSGNAGATNTLRVLGVGPAVAVLLLDCVKGIAAVLLGLTITGDPFVAGASGLAAIIGHNWPIYYGFRGGKGVATTIGVLVTMVFFAALISGIIAILSIVITRFVSLGSLIFVAGTAILSVAFANYFHYPSYYPIFTVTIALLSLWRHRTNIKRLINGEENKIGKKAST</sequence>
<accession>A0A1H3NC81</accession>
<dbReference type="NCBIfam" id="TIGR00023">
    <property type="entry name" value="glycerol-3-phosphate 1-O-acyltransferase PlsY"/>
    <property type="match status" value="1"/>
</dbReference>
<keyword evidence="5 10" id="KW-1133">Transmembrane helix</keyword>
<feature type="transmembrane region" description="Helical" evidence="10">
    <location>
        <begin position="6"/>
        <end position="23"/>
    </location>
</feature>
<dbReference type="GO" id="GO:0043772">
    <property type="term" value="F:acyl-phosphate glycerol-3-phosphate acyltransferase activity"/>
    <property type="evidence" value="ECO:0007669"/>
    <property type="project" value="UniProtKB-UniRule"/>
</dbReference>
<keyword evidence="2 10" id="KW-0444">Lipid biosynthesis</keyword>
<dbReference type="PANTHER" id="PTHR30309:SF0">
    <property type="entry name" value="GLYCEROL-3-PHOSPHATE ACYLTRANSFERASE-RELATED"/>
    <property type="match status" value="1"/>
</dbReference>
<comment type="function">
    <text evidence="10">Catalyzes the transfer of an acyl group from acyl-phosphate (acyl-PO(4)) to glycerol-3-phosphate (G3P) to form lysophosphatidic acid (LPA). This enzyme utilizes acyl-phosphate as fatty acyl donor, but not acyl-CoA or acyl-ACP.</text>
</comment>
<keyword evidence="11" id="KW-0012">Acyltransferase</keyword>
<dbReference type="EC" id="2.3.1.275" evidence="10"/>
<keyword evidence="12" id="KW-1185">Reference proteome</keyword>
<dbReference type="AlphaFoldDB" id="A0A1H3NC81"/>
<keyword evidence="9 10" id="KW-1208">Phospholipid metabolism</keyword>